<feature type="chain" id="PRO_5046312410" evidence="2">
    <location>
        <begin position="28"/>
        <end position="115"/>
    </location>
</feature>
<dbReference type="RefSeq" id="WP_277867996.1">
    <property type="nucleotide sequence ID" value="NZ_JAKKUT010000007.1"/>
</dbReference>
<gene>
    <name evidence="3" type="ORF">L3556_14210</name>
</gene>
<comment type="caution">
    <text evidence="3">The sequence shown here is derived from an EMBL/GenBank/DDBJ whole genome shotgun (WGS) entry which is preliminary data.</text>
</comment>
<dbReference type="PROSITE" id="PS51257">
    <property type="entry name" value="PROKAR_LIPOPROTEIN"/>
    <property type="match status" value="1"/>
</dbReference>
<keyword evidence="4" id="KW-1185">Reference proteome</keyword>
<feature type="compositionally biased region" description="Polar residues" evidence="1">
    <location>
        <begin position="41"/>
        <end position="56"/>
    </location>
</feature>
<accession>A0ABT6F2N6</accession>
<proteinExistence type="predicted"/>
<organism evidence="3 4">
    <name type="scientific">Candidatus Synechococcus calcipolaris G9</name>
    <dbReference type="NCBI Taxonomy" id="1497997"/>
    <lineage>
        <taxon>Bacteria</taxon>
        <taxon>Bacillati</taxon>
        <taxon>Cyanobacteriota</taxon>
        <taxon>Cyanophyceae</taxon>
        <taxon>Synechococcales</taxon>
        <taxon>Synechococcaceae</taxon>
        <taxon>Synechococcus</taxon>
    </lineage>
</organism>
<evidence type="ECO:0000313" key="3">
    <source>
        <dbReference type="EMBL" id="MDG2992075.1"/>
    </source>
</evidence>
<dbReference type="EMBL" id="JAKKUT010000007">
    <property type="protein sequence ID" value="MDG2992075.1"/>
    <property type="molecule type" value="Genomic_DNA"/>
</dbReference>
<protein>
    <submittedName>
        <fullName evidence="3">Uncharacterized protein</fullName>
    </submittedName>
</protein>
<reference evidence="3" key="2">
    <citation type="submission" date="2022-01" db="EMBL/GenBank/DDBJ databases">
        <authorList>
            <person name="Zivanovic Y."/>
            <person name="Moreira D."/>
            <person name="Lopez-Garcia P."/>
        </authorList>
    </citation>
    <scope>NUCLEOTIDE SEQUENCE</scope>
    <source>
        <strain evidence="3">G9</strain>
    </source>
</reference>
<evidence type="ECO:0000256" key="2">
    <source>
        <dbReference type="SAM" id="SignalP"/>
    </source>
</evidence>
<feature type="region of interest" description="Disordered" evidence="1">
    <location>
        <begin position="28"/>
        <end position="65"/>
    </location>
</feature>
<reference evidence="3" key="1">
    <citation type="journal article" date="2022" name="Genome Biol. Evol.">
        <title>A New Gene Family Diagnostic for Intracellular Biomineralization of Amorphous Ca Carbonates by Cyanobacteria.</title>
        <authorList>
            <person name="Benzerara K."/>
            <person name="Duprat E."/>
            <person name="Bitard-Feildel T."/>
            <person name="Caumes G."/>
            <person name="Cassier-Chauvat C."/>
            <person name="Chauvat F."/>
            <person name="Dezi M."/>
            <person name="Diop S.I."/>
            <person name="Gaschignard G."/>
            <person name="Gorgen S."/>
            <person name="Gugger M."/>
            <person name="Lopez-Garcia P."/>
            <person name="Millet M."/>
            <person name="Skouri-Panet F."/>
            <person name="Moreira D."/>
            <person name="Callebaut I."/>
        </authorList>
    </citation>
    <scope>NUCLEOTIDE SEQUENCE</scope>
    <source>
        <strain evidence="3">G9</strain>
    </source>
</reference>
<evidence type="ECO:0000313" key="4">
    <source>
        <dbReference type="Proteomes" id="UP001154265"/>
    </source>
</evidence>
<sequence>MSVKQQLLIGLSLVSLGCLCVPSSALAQTAGAGTPNPMEGWQQNNTSNDLSNVLNNGSGGPSFSMPGLINQMRLLDGRDVNEVTADQMENLNSQAELFRQQQQQQFQGTSTSTAP</sequence>
<dbReference type="Proteomes" id="UP001154265">
    <property type="component" value="Unassembled WGS sequence"/>
</dbReference>
<feature type="signal peptide" evidence="2">
    <location>
        <begin position="1"/>
        <end position="27"/>
    </location>
</feature>
<name>A0ABT6F2N6_9SYNE</name>
<keyword evidence="2" id="KW-0732">Signal</keyword>
<evidence type="ECO:0000256" key="1">
    <source>
        <dbReference type="SAM" id="MobiDB-lite"/>
    </source>
</evidence>